<dbReference type="InterPro" id="IPR000551">
    <property type="entry name" value="MerR-type_HTH_dom"/>
</dbReference>
<dbReference type="PROSITE" id="PS50125">
    <property type="entry name" value="GUANYLATE_CYCLASE_2"/>
    <property type="match status" value="1"/>
</dbReference>
<dbReference type="InterPro" id="IPR029787">
    <property type="entry name" value="Nucleotide_cyclase"/>
</dbReference>
<evidence type="ECO:0000313" key="4">
    <source>
        <dbReference type="Proteomes" id="UP000622707"/>
    </source>
</evidence>
<keyword evidence="4" id="KW-1185">Reference proteome</keyword>
<sequence>MLTSKEIIESTGISRATLNNYIASGLIAKPRVLPPGPEDGAAPRIGYFPDDTLERIEAVQRLKREGWSITRIAEHFAAGGETRAPAAATPAAAAEAGERDRVDAAAMPAPSTTPTPPAPAFVGSLAGAALALTPAHASHPAYLVNEGFGLVWANQPAATSPISPIAGRPASGSVFEHLLHVEPASGRDALVRFHLEAARARGLEIAHLLAGLAAEARESLQAMARELPPPPALALVAQLLLPATQAMPARWIHAVHFQQGVLFALGEAASQAPVLPPAAAPASAPALTPVAVLVAVLQDAADLWVRLSAEEYFELLNEVGAGLDAIFRSHQGRRGLPGGQALACYFLPQPRGSYLWNALAAAHQAREAMRRVSQRWRVRKGWDLELRINIGIDEGQDWLGTLGLPGQSDLRVLGDAADRATHLSRCSRMGAILLTRNLVGRLTRDERQQLTYGVRRPEGTPGDAPLLFTFARLADLAGPGAAPAAVADLAVAELLALHATATLSPGGSR</sequence>
<feature type="region of interest" description="Disordered" evidence="1">
    <location>
        <begin position="80"/>
        <end position="101"/>
    </location>
</feature>
<dbReference type="RefSeq" id="WP_201688226.1">
    <property type="nucleotide sequence ID" value="NZ_JAEQND010000004.1"/>
</dbReference>
<dbReference type="Gene3D" id="1.10.1660.10">
    <property type="match status" value="1"/>
</dbReference>
<evidence type="ECO:0000259" key="2">
    <source>
        <dbReference type="PROSITE" id="PS50125"/>
    </source>
</evidence>
<dbReference type="EMBL" id="JAEQND010000004">
    <property type="protein sequence ID" value="MBL0424976.1"/>
    <property type="molecule type" value="Genomic_DNA"/>
</dbReference>
<reference evidence="3 4" key="1">
    <citation type="journal article" date="2017" name="Int. J. Syst. Evol. Microbiol.">
        <title>Ramlibacter alkalitolerans sp. nov., alkali-tolerant bacterium isolated from soil of ginseng.</title>
        <authorList>
            <person name="Lee D.H."/>
            <person name="Cha C.J."/>
        </authorList>
    </citation>
    <scope>NUCLEOTIDE SEQUENCE [LARGE SCALE GENOMIC DNA]</scope>
    <source>
        <strain evidence="3 4">KACC 19305</strain>
    </source>
</reference>
<accession>A0ABS1JLC3</accession>
<feature type="compositionally biased region" description="Low complexity" evidence="1">
    <location>
        <begin position="80"/>
        <end position="95"/>
    </location>
</feature>
<dbReference type="SUPFAM" id="SSF55073">
    <property type="entry name" value="Nucleotide cyclase"/>
    <property type="match status" value="1"/>
</dbReference>
<dbReference type="InterPro" id="IPR001054">
    <property type="entry name" value="A/G_cyclase"/>
</dbReference>
<dbReference type="Gene3D" id="3.30.70.1230">
    <property type="entry name" value="Nucleotide cyclase"/>
    <property type="match status" value="1"/>
</dbReference>
<comment type="caution">
    <text evidence="3">The sequence shown here is derived from an EMBL/GenBank/DDBJ whole genome shotgun (WGS) entry which is preliminary data.</text>
</comment>
<dbReference type="Pfam" id="PF13411">
    <property type="entry name" value="MerR_1"/>
    <property type="match status" value="1"/>
</dbReference>
<organism evidence="3 4">
    <name type="scientific">Ramlibacter alkalitolerans</name>
    <dbReference type="NCBI Taxonomy" id="2039631"/>
    <lineage>
        <taxon>Bacteria</taxon>
        <taxon>Pseudomonadati</taxon>
        <taxon>Pseudomonadota</taxon>
        <taxon>Betaproteobacteria</taxon>
        <taxon>Burkholderiales</taxon>
        <taxon>Comamonadaceae</taxon>
        <taxon>Ramlibacter</taxon>
    </lineage>
</organism>
<evidence type="ECO:0000256" key="1">
    <source>
        <dbReference type="SAM" id="MobiDB-lite"/>
    </source>
</evidence>
<dbReference type="Proteomes" id="UP000622707">
    <property type="component" value="Unassembled WGS sequence"/>
</dbReference>
<protein>
    <submittedName>
        <fullName evidence="3">MerR family transcriptional regulator</fullName>
    </submittedName>
</protein>
<proteinExistence type="predicted"/>
<feature type="domain" description="Guanylate cyclase" evidence="2">
    <location>
        <begin position="291"/>
        <end position="424"/>
    </location>
</feature>
<name>A0ABS1JLC3_9BURK</name>
<evidence type="ECO:0000313" key="3">
    <source>
        <dbReference type="EMBL" id="MBL0424976.1"/>
    </source>
</evidence>
<gene>
    <name evidence="3" type="ORF">JI746_07645</name>
</gene>